<dbReference type="AlphaFoldDB" id="A0A444J428"/>
<dbReference type="Proteomes" id="UP000287853">
    <property type="component" value="Unassembled WGS sequence"/>
</dbReference>
<evidence type="ECO:0000313" key="1">
    <source>
        <dbReference type="EMBL" id="RWX47827.1"/>
    </source>
</evidence>
<organism evidence="1 2">
    <name type="scientific">Candidatus Electrothrix aarhusensis</name>
    <dbReference type="NCBI Taxonomy" id="1859131"/>
    <lineage>
        <taxon>Bacteria</taxon>
        <taxon>Pseudomonadati</taxon>
        <taxon>Thermodesulfobacteriota</taxon>
        <taxon>Desulfobulbia</taxon>
        <taxon>Desulfobulbales</taxon>
        <taxon>Desulfobulbaceae</taxon>
        <taxon>Candidatus Electrothrix</taxon>
    </lineage>
</organism>
<keyword evidence="2" id="KW-1185">Reference proteome</keyword>
<comment type="caution">
    <text evidence="1">The sequence shown here is derived from an EMBL/GenBank/DDBJ whole genome shotgun (WGS) entry which is preliminary data.</text>
</comment>
<gene>
    <name evidence="1" type="ORF">H206_05577</name>
</gene>
<name>A0A444J428_9BACT</name>
<protein>
    <submittedName>
        <fullName evidence="1">Uncharacterized protein</fullName>
    </submittedName>
</protein>
<dbReference type="EMBL" id="MTKO01000020">
    <property type="protein sequence ID" value="RWX47827.1"/>
    <property type="molecule type" value="Genomic_DNA"/>
</dbReference>
<evidence type="ECO:0000313" key="2">
    <source>
        <dbReference type="Proteomes" id="UP000287853"/>
    </source>
</evidence>
<sequence length="48" mass="5310">MLAFPNDQILTVFFTGHNAIGIGVIIKPIPEVTDASDRFHCIQYGCVF</sequence>
<proteinExistence type="predicted"/>
<reference evidence="1 2" key="1">
    <citation type="submission" date="2017-01" db="EMBL/GenBank/DDBJ databases">
        <title>The cable genome- insights into the physiology and evolution of filamentous bacteria capable of sulfide oxidation via long distance electron transfer.</title>
        <authorList>
            <person name="Schreiber L."/>
            <person name="Bjerg J.T."/>
            <person name="Boggild A."/>
            <person name="Van De Vossenberg J."/>
            <person name="Meysman F."/>
            <person name="Nielsen L.P."/>
            <person name="Schramm A."/>
            <person name="Kjeldsen K.U."/>
        </authorList>
    </citation>
    <scope>NUCLEOTIDE SEQUENCE [LARGE SCALE GENOMIC DNA]</scope>
    <source>
        <strain evidence="1">MCF</strain>
    </source>
</reference>
<accession>A0A444J428</accession>